<dbReference type="OrthoDB" id="6365676at2759"/>
<name>A0A0F7RXK3_9BASI</name>
<feature type="domain" description="C2H2-type" evidence="7">
    <location>
        <begin position="412"/>
        <end position="442"/>
    </location>
</feature>
<dbReference type="EMBL" id="LK056676">
    <property type="protein sequence ID" value="CDU24487.1"/>
    <property type="molecule type" value="Genomic_DNA"/>
</dbReference>
<feature type="region of interest" description="Disordered" evidence="6">
    <location>
        <begin position="117"/>
        <end position="136"/>
    </location>
</feature>
<sequence length="524" mass="55277">MEEQLFSPSAAAQLFDLPLSSGGPIGFSPSIDMTSSLPLTFGDSLETPAFMLEVQRKRADTVTTLKPDFDFKDDFGLDNDAIFTDIPQRPRAAQRLSLTPSVASSAASTASEFDYSGFDSEADQSNAASPATDDACAGPWSESSFNAFDVSASIQTAFDRIGFESPSGAAKDATIRASHFNPASNFSFHEFIEDADQAAQKLPSSASTDSLPATDIPAPTFVASQAPVSPLSLGETSSECGHAHGHVRCSASESSLGLFGGADVGAAMPMPMPMPMPMHAYPVNLFMGNNGGAYPMVFSQSAPDAAACFHPHGSPCPSSPSSARSSSPFPTFGMAGALPSVLASPPSRQIQIQHIPAQAPGVGMLPKGMSLYSHFAHLANPYAGLITKRSRGRRVPNKPEEMNNLGKSGKVYTCKVPGCGKCFKRSEHLKRHVRSIHTDEKPFLCPHPSCNKRFSRHDNLNQHARVHTSMGGVAGVAGEESYDASSVHPMSHHNLSLAHPMVLTAAPQGGISIASGPSAQMKQE</sequence>
<keyword evidence="3 5" id="KW-0863">Zinc-finger</keyword>
<evidence type="ECO:0000256" key="3">
    <source>
        <dbReference type="ARBA" id="ARBA00022771"/>
    </source>
</evidence>
<dbReference type="GO" id="GO:0008270">
    <property type="term" value="F:zinc ion binding"/>
    <property type="evidence" value="ECO:0007669"/>
    <property type="project" value="UniProtKB-KW"/>
</dbReference>
<reference evidence="8" key="1">
    <citation type="submission" date="2014-06" db="EMBL/GenBank/DDBJ databases">
        <authorList>
            <person name="Berkman J.Paul."/>
        </authorList>
    </citation>
    <scope>NUCLEOTIDE SEQUENCE [LARGE SCALE GENOMIC DNA]</scope>
</reference>
<dbReference type="GO" id="GO:0000981">
    <property type="term" value="F:DNA-binding transcription factor activity, RNA polymerase II-specific"/>
    <property type="evidence" value="ECO:0007669"/>
    <property type="project" value="UniProtKB-ARBA"/>
</dbReference>
<evidence type="ECO:0000313" key="9">
    <source>
        <dbReference type="EMBL" id="CDU24487.1"/>
    </source>
</evidence>
<evidence type="ECO:0000256" key="2">
    <source>
        <dbReference type="ARBA" id="ARBA00022737"/>
    </source>
</evidence>
<dbReference type="STRING" id="49012.A0A0F7RXK3"/>
<feature type="domain" description="C2H2-type" evidence="7">
    <location>
        <begin position="443"/>
        <end position="472"/>
    </location>
</feature>
<evidence type="ECO:0000256" key="6">
    <source>
        <dbReference type="SAM" id="MobiDB-lite"/>
    </source>
</evidence>
<evidence type="ECO:0000256" key="5">
    <source>
        <dbReference type="PROSITE-ProRule" id="PRU00042"/>
    </source>
</evidence>
<reference evidence="9" key="3">
    <citation type="submission" date="2014-06" db="EMBL/GenBank/DDBJ databases">
        <authorList>
            <person name="Ju J."/>
            <person name="Zhang J."/>
        </authorList>
    </citation>
    <scope>NUCLEOTIDE SEQUENCE</scope>
    <source>
        <strain evidence="9">SscI8</strain>
    </source>
</reference>
<protein>
    <recommendedName>
        <fullName evidence="7">C2H2-type domain-containing protein</fullName>
    </recommendedName>
</protein>
<dbReference type="Pfam" id="PF00096">
    <property type="entry name" value="zf-C2H2"/>
    <property type="match status" value="2"/>
</dbReference>
<keyword evidence="4" id="KW-0862">Zinc</keyword>
<dbReference type="FunFam" id="3.30.160.60:FF:003050">
    <property type="entry name" value="Potential zinc finger protein"/>
    <property type="match status" value="1"/>
</dbReference>
<reference evidence="10" key="2">
    <citation type="submission" date="2014-06" db="EMBL/GenBank/DDBJ databases">
        <authorList>
            <person name="Berkman P.J."/>
        </authorList>
    </citation>
    <scope>NUCLEOTIDE SEQUENCE [LARGE SCALE GENOMIC DNA]</scope>
</reference>
<evidence type="ECO:0000256" key="1">
    <source>
        <dbReference type="ARBA" id="ARBA00022723"/>
    </source>
</evidence>
<dbReference type="AlphaFoldDB" id="A0A0F7RXK3"/>
<keyword evidence="2" id="KW-0677">Repeat</keyword>
<dbReference type="SMART" id="SM00355">
    <property type="entry name" value="ZnF_C2H2"/>
    <property type="match status" value="2"/>
</dbReference>
<dbReference type="PROSITE" id="PS50157">
    <property type="entry name" value="ZINC_FINGER_C2H2_2"/>
    <property type="match status" value="2"/>
</dbReference>
<dbReference type="PANTHER" id="PTHR23235">
    <property type="entry name" value="KRUEPPEL-LIKE TRANSCRIPTION FACTOR"/>
    <property type="match status" value="1"/>
</dbReference>
<keyword evidence="1" id="KW-0479">Metal-binding</keyword>
<dbReference type="EMBL" id="CCFA01001013">
    <property type="protein sequence ID" value="CDR99377.1"/>
    <property type="molecule type" value="Genomic_DNA"/>
</dbReference>
<organism evidence="8 10">
    <name type="scientific">Sporisorium scitamineum</name>
    <dbReference type="NCBI Taxonomy" id="49012"/>
    <lineage>
        <taxon>Eukaryota</taxon>
        <taxon>Fungi</taxon>
        <taxon>Dikarya</taxon>
        <taxon>Basidiomycota</taxon>
        <taxon>Ustilaginomycotina</taxon>
        <taxon>Ustilaginomycetes</taxon>
        <taxon>Ustilaginales</taxon>
        <taxon>Ustilaginaceae</taxon>
        <taxon>Sporisorium</taxon>
    </lineage>
</organism>
<dbReference type="InterPro" id="IPR036236">
    <property type="entry name" value="Znf_C2H2_sf"/>
</dbReference>
<evidence type="ECO:0000256" key="4">
    <source>
        <dbReference type="ARBA" id="ARBA00022833"/>
    </source>
</evidence>
<dbReference type="PANTHER" id="PTHR23235:SF120">
    <property type="entry name" value="KRUPPEL-LIKE FACTOR 15"/>
    <property type="match status" value="1"/>
</dbReference>
<dbReference type="SUPFAM" id="SSF57667">
    <property type="entry name" value="beta-beta-alpha zinc fingers"/>
    <property type="match status" value="1"/>
</dbReference>
<keyword evidence="10" id="KW-1185">Reference proteome</keyword>
<dbReference type="PROSITE" id="PS00028">
    <property type="entry name" value="ZINC_FINGER_C2H2_1"/>
    <property type="match status" value="2"/>
</dbReference>
<dbReference type="GO" id="GO:0000978">
    <property type="term" value="F:RNA polymerase II cis-regulatory region sequence-specific DNA binding"/>
    <property type="evidence" value="ECO:0007669"/>
    <property type="project" value="TreeGrafter"/>
</dbReference>
<proteinExistence type="predicted"/>
<evidence type="ECO:0000313" key="8">
    <source>
        <dbReference type="EMBL" id="CDR99377.1"/>
    </source>
</evidence>
<dbReference type="InterPro" id="IPR013087">
    <property type="entry name" value="Znf_C2H2_type"/>
</dbReference>
<evidence type="ECO:0000259" key="7">
    <source>
        <dbReference type="PROSITE" id="PS50157"/>
    </source>
</evidence>
<evidence type="ECO:0000313" key="10">
    <source>
        <dbReference type="Proteomes" id="UP000242770"/>
    </source>
</evidence>
<dbReference type="Gene3D" id="3.30.160.60">
    <property type="entry name" value="Classic Zinc Finger"/>
    <property type="match status" value="2"/>
</dbReference>
<dbReference type="Proteomes" id="UP000242770">
    <property type="component" value="Unassembled WGS sequence"/>
</dbReference>
<dbReference type="FunFam" id="3.30.160.60:FF:000072">
    <property type="entry name" value="zinc finger protein 143 isoform X1"/>
    <property type="match status" value="1"/>
</dbReference>
<accession>A0A0F7RXK3</accession>
<gene>
    <name evidence="8" type="primary">SSCI19610.1</name>
    <name evidence="9" type="ORF">SPSC_03988</name>
</gene>